<gene>
    <name evidence="1" type="ORF">GV368_07665</name>
</gene>
<dbReference type="SUPFAM" id="SSF53474">
    <property type="entry name" value="alpha/beta-Hydrolases"/>
    <property type="match status" value="1"/>
</dbReference>
<dbReference type="Pfam" id="PF05728">
    <property type="entry name" value="UPF0227"/>
    <property type="match status" value="1"/>
</dbReference>
<dbReference type="Gene3D" id="3.40.50.1820">
    <property type="entry name" value="alpha/beta hydrolase"/>
    <property type="match status" value="1"/>
</dbReference>
<dbReference type="EMBL" id="JAAAUB010000010">
    <property type="protein sequence ID" value="NMH16972.1"/>
    <property type="molecule type" value="Genomic_DNA"/>
</dbReference>
<keyword evidence="2" id="KW-1185">Reference proteome</keyword>
<dbReference type="InterPro" id="IPR008886">
    <property type="entry name" value="UPF0227/Esterase_YqiA"/>
</dbReference>
<dbReference type="PANTHER" id="PTHR35602:SF3">
    <property type="entry name" value="ESTERASE YQIA"/>
    <property type="match status" value="1"/>
</dbReference>
<proteinExistence type="predicted"/>
<dbReference type="Proteomes" id="UP000669605">
    <property type="component" value="Unassembled WGS sequence"/>
</dbReference>
<dbReference type="PANTHER" id="PTHR35602">
    <property type="entry name" value="ESTERASE YQIA-RELATED"/>
    <property type="match status" value="1"/>
</dbReference>
<keyword evidence="1" id="KW-0378">Hydrolase</keyword>
<evidence type="ECO:0000313" key="1">
    <source>
        <dbReference type="EMBL" id="NMH16972.1"/>
    </source>
</evidence>
<organism evidence="1 2">
    <name type="scientific">Tepidiphilus baoligensis</name>
    <dbReference type="NCBI Taxonomy" id="2698687"/>
    <lineage>
        <taxon>Bacteria</taxon>
        <taxon>Pseudomonadati</taxon>
        <taxon>Pseudomonadota</taxon>
        <taxon>Hydrogenophilia</taxon>
        <taxon>Hydrogenophilales</taxon>
        <taxon>Hydrogenophilaceae</taxon>
        <taxon>Tepidiphilus</taxon>
    </lineage>
</organism>
<comment type="caution">
    <text evidence="1">The sequence shown here is derived from an EMBL/GenBank/DDBJ whole genome shotgun (WGS) entry which is preliminary data.</text>
</comment>
<dbReference type="InterPro" id="IPR029058">
    <property type="entry name" value="AB_hydrolase_fold"/>
</dbReference>
<reference evidence="1 2" key="1">
    <citation type="journal article" date="2020" name="Curr. Microbiol.">
        <title>Tepidiphilus baoligensis sp. nov., a Novel Bacterium of the Family Hydrogenophilaceae Isolated from an Oil Reservoir.</title>
        <authorList>
            <person name="Zhang X."/>
            <person name="Wang G."/>
            <person name="Ma X."/>
            <person name="Yu J."/>
            <person name="You J."/>
            <person name="Xue Y."/>
            <person name="Ma Y."/>
        </authorList>
    </citation>
    <scope>NUCLEOTIDE SEQUENCE [LARGE SCALE GENOMIC DNA]</scope>
    <source>
        <strain evidence="1 2">B18-69</strain>
    </source>
</reference>
<dbReference type="RefSeq" id="WP_169116097.1">
    <property type="nucleotide sequence ID" value="NZ_JAAAUB010000010.1"/>
</dbReference>
<name>A0ABX1QM01_9PROT</name>
<evidence type="ECO:0000313" key="2">
    <source>
        <dbReference type="Proteomes" id="UP000669605"/>
    </source>
</evidence>
<sequence length="203" mass="22479">MILYLHGFRSSPQSVKARALAAHMAAKGLADSFRCPQLPIAPAEAMAMLREEVARLAEQTGRLPTVVGSSLGGFYATRLAEELGVRAVAVNPVVHPSRGLSAYVGRLTNLYTGEPFEWTPEHVAQLRALERDRLEHPERIWLMVELGDELLDHRQTIAFYQGAKQTVLEGGDHSFTRWNDHLDEILVWAGLMPEGNAGKAERS</sequence>
<protein>
    <submittedName>
        <fullName evidence="1">Alpha/beta fold hydrolase</fullName>
    </submittedName>
</protein>
<accession>A0ABX1QM01</accession>
<dbReference type="GO" id="GO:0016787">
    <property type="term" value="F:hydrolase activity"/>
    <property type="evidence" value="ECO:0007669"/>
    <property type="project" value="UniProtKB-KW"/>
</dbReference>